<dbReference type="AlphaFoldDB" id="A0A6C0M1C5"/>
<organism evidence="1">
    <name type="scientific">viral metagenome</name>
    <dbReference type="NCBI Taxonomy" id="1070528"/>
    <lineage>
        <taxon>unclassified sequences</taxon>
        <taxon>metagenomes</taxon>
        <taxon>organismal metagenomes</taxon>
    </lineage>
</organism>
<reference evidence="1" key="1">
    <citation type="journal article" date="2020" name="Nature">
        <title>Giant virus diversity and host interactions through global metagenomics.</title>
        <authorList>
            <person name="Schulz F."/>
            <person name="Roux S."/>
            <person name="Paez-Espino D."/>
            <person name="Jungbluth S."/>
            <person name="Walsh D.A."/>
            <person name="Denef V.J."/>
            <person name="McMahon K.D."/>
            <person name="Konstantinidis K.T."/>
            <person name="Eloe-Fadrosh E.A."/>
            <person name="Kyrpides N.C."/>
            <person name="Woyke T."/>
        </authorList>
    </citation>
    <scope>NUCLEOTIDE SEQUENCE</scope>
    <source>
        <strain evidence="1">GVMAG-S-1017745-26</strain>
    </source>
</reference>
<sequence>MEKRLAQKCNTYLKKFKINIKQYIDENITMDESQYTELMQFIFDYDAICITKEDFTKRKRVKNIVPFHERCCALRANGQQCTRRKKDSDKFCGTHIKGIPHGEISANDNNTASKSNIKKEVWAQDIAGIIYYIDSENNVYNHNDIVNNIVNPKIIAKYEKITKTTIRNNDIHEEHSYSIPTLFNKK</sequence>
<proteinExistence type="predicted"/>
<name>A0A6C0M1C5_9ZZZZ</name>
<accession>A0A6C0M1C5</accession>
<evidence type="ECO:0000313" key="1">
    <source>
        <dbReference type="EMBL" id="QHU35312.1"/>
    </source>
</evidence>
<protein>
    <submittedName>
        <fullName evidence="1">Uncharacterized protein</fullName>
    </submittedName>
</protein>
<dbReference type="EMBL" id="MN740586">
    <property type="protein sequence ID" value="QHU35312.1"/>
    <property type="molecule type" value="Genomic_DNA"/>
</dbReference>